<accession>A0A7K1GQE0</accession>
<keyword evidence="2" id="KW-0677">Repeat</keyword>
<evidence type="ECO:0000313" key="5">
    <source>
        <dbReference type="EMBL" id="MTH30759.1"/>
    </source>
</evidence>
<dbReference type="NCBIfam" id="TIGR03804">
    <property type="entry name" value="para_beta_helix"/>
    <property type="match status" value="2"/>
</dbReference>
<dbReference type="InterPro" id="IPR026464">
    <property type="entry name" value="NosD_copper_fam"/>
</dbReference>
<dbReference type="InterPro" id="IPR007742">
    <property type="entry name" value="NosD_dom"/>
</dbReference>
<dbReference type="InterPro" id="IPR012334">
    <property type="entry name" value="Pectin_lyas_fold"/>
</dbReference>
<dbReference type="Pfam" id="PF05048">
    <property type="entry name" value="NosD"/>
    <property type="match status" value="1"/>
</dbReference>
<keyword evidence="6" id="KW-1185">Reference proteome</keyword>
<dbReference type="NCBIfam" id="TIGR04247">
    <property type="entry name" value="NosD_copper_fam"/>
    <property type="match status" value="1"/>
</dbReference>
<evidence type="ECO:0000256" key="1">
    <source>
        <dbReference type="ARBA" id="ARBA00004906"/>
    </source>
</evidence>
<evidence type="ECO:0000256" key="2">
    <source>
        <dbReference type="ARBA" id="ARBA00022737"/>
    </source>
</evidence>
<organism evidence="5 6">
    <name type="scientific">Myroides pelagicus</name>
    <dbReference type="NCBI Taxonomy" id="270914"/>
    <lineage>
        <taxon>Bacteria</taxon>
        <taxon>Pseudomonadati</taxon>
        <taxon>Bacteroidota</taxon>
        <taxon>Flavobacteriia</taxon>
        <taxon>Flavobacteriales</taxon>
        <taxon>Flavobacteriaceae</taxon>
        <taxon>Myroides</taxon>
    </lineage>
</organism>
<proteinExistence type="predicted"/>
<dbReference type="PANTHER" id="PTHR22990:SF15">
    <property type="entry name" value="F-BOX ONLY PROTEIN 10"/>
    <property type="match status" value="1"/>
</dbReference>
<dbReference type="InterPro" id="IPR006626">
    <property type="entry name" value="PbH1"/>
</dbReference>
<dbReference type="InterPro" id="IPR022441">
    <property type="entry name" value="Para_beta_helix_rpt-2"/>
</dbReference>
<dbReference type="Proteomes" id="UP000488936">
    <property type="component" value="Unassembled WGS sequence"/>
</dbReference>
<dbReference type="InterPro" id="IPR051550">
    <property type="entry name" value="SCF-Subunits/Alg-Epimerases"/>
</dbReference>
<comment type="caution">
    <text evidence="5">The sequence shown here is derived from an EMBL/GenBank/DDBJ whole genome shotgun (WGS) entry which is preliminary data.</text>
</comment>
<dbReference type="InterPro" id="IPR011050">
    <property type="entry name" value="Pectin_lyase_fold/virulence"/>
</dbReference>
<evidence type="ECO:0000256" key="3">
    <source>
        <dbReference type="ARBA" id="ARBA00022786"/>
    </source>
</evidence>
<dbReference type="Gene3D" id="2.160.20.10">
    <property type="entry name" value="Single-stranded right-handed beta-helix, Pectin lyase-like"/>
    <property type="match status" value="1"/>
</dbReference>
<comment type="pathway">
    <text evidence="1">Protein modification; protein ubiquitination.</text>
</comment>
<dbReference type="PANTHER" id="PTHR22990">
    <property type="entry name" value="F-BOX ONLY PROTEIN"/>
    <property type="match status" value="1"/>
</dbReference>
<dbReference type="OrthoDB" id="9767990at2"/>
<dbReference type="SMART" id="SM00710">
    <property type="entry name" value="PbH1"/>
    <property type="match status" value="9"/>
</dbReference>
<protein>
    <submittedName>
        <fullName evidence="5">Nitrous oxide reductase family maturation protein NosD</fullName>
    </submittedName>
</protein>
<evidence type="ECO:0000259" key="4">
    <source>
        <dbReference type="Pfam" id="PF05048"/>
    </source>
</evidence>
<name>A0A7K1GQE0_9FLAO</name>
<dbReference type="RefSeq" id="WP_155036733.1">
    <property type="nucleotide sequence ID" value="NZ_JBHTIG010000033.1"/>
</dbReference>
<reference evidence="5 6" key="1">
    <citation type="journal article" date="2006" name="Int. J. Syst. Evol. Microbiol.">
        <title>Myroides pelagicus sp. nov., isolated from seawater in Thailand.</title>
        <authorList>
            <person name="Yoon J."/>
            <person name="Maneerat S."/>
            <person name="Kawai F."/>
            <person name="Yokota A."/>
        </authorList>
    </citation>
    <scope>NUCLEOTIDE SEQUENCE [LARGE SCALE GENOMIC DNA]</scope>
    <source>
        <strain evidence="5 6">SM1T</strain>
    </source>
</reference>
<dbReference type="EMBL" id="WMJY01000039">
    <property type="protein sequence ID" value="MTH30759.1"/>
    <property type="molecule type" value="Genomic_DNA"/>
</dbReference>
<dbReference type="SUPFAM" id="SSF51126">
    <property type="entry name" value="Pectin lyase-like"/>
    <property type="match status" value="1"/>
</dbReference>
<feature type="domain" description="Periplasmic copper-binding protein NosD beta helix" evidence="4">
    <location>
        <begin position="147"/>
        <end position="346"/>
    </location>
</feature>
<gene>
    <name evidence="5" type="primary">nosD</name>
    <name evidence="5" type="ORF">GJV77_12765</name>
</gene>
<keyword evidence="3" id="KW-0833">Ubl conjugation pathway</keyword>
<evidence type="ECO:0000313" key="6">
    <source>
        <dbReference type="Proteomes" id="UP000488936"/>
    </source>
</evidence>
<dbReference type="AlphaFoldDB" id="A0A7K1GQE0"/>
<sequence length="418" mass="47476">MRKLFAFYSIVFFIFLGSNSWAKRIIVSASNSSISSVKHAIEIAQSNDTILVKSGVYQESDLIITKPLTIISENATIDGQNKGEIFIVKADSVTIKNFTIINVGTSYIKDFAAIRVRDSKAFNIENNTIKELFFGIYLEKSKNGRVVNNKIYGKAKNEFNSGNGIQLWYCNQILIQGNYVEKVRDGIYLEFSNYCTIDNNTSKDNVRYGLHFMFSNNDTVTNSRYINNGAGVAIMFSKFMQMSHNIFSDNWGSAAYGVLLKEVNDTQIYANTFSNNTTAINIEGSNRVTYTHNDFISNGWAINSRGANYHNKVNYNNFLNNSFDLLYHGQLNQNSFDSNYWSNYTGYDLDKDGIGDISHRPIKLFSYVVNNTPEAIIFLRSLFVDIIDFSEKVSPVFTPDNLVDHKPQIKKINHDKNN</sequence>